<sequence length="42" mass="4282">MSSADELFHNGQIHPVCLAAALLEPQRWRRHGGGGLGAGGGG</sequence>
<organism evidence="1">
    <name type="scientific">Arundo donax</name>
    <name type="common">Giant reed</name>
    <name type="synonym">Donax arundinaceus</name>
    <dbReference type="NCBI Taxonomy" id="35708"/>
    <lineage>
        <taxon>Eukaryota</taxon>
        <taxon>Viridiplantae</taxon>
        <taxon>Streptophyta</taxon>
        <taxon>Embryophyta</taxon>
        <taxon>Tracheophyta</taxon>
        <taxon>Spermatophyta</taxon>
        <taxon>Magnoliopsida</taxon>
        <taxon>Liliopsida</taxon>
        <taxon>Poales</taxon>
        <taxon>Poaceae</taxon>
        <taxon>PACMAD clade</taxon>
        <taxon>Arundinoideae</taxon>
        <taxon>Arundineae</taxon>
        <taxon>Arundo</taxon>
    </lineage>
</organism>
<evidence type="ECO:0000313" key="1">
    <source>
        <dbReference type="EMBL" id="JAE18609.1"/>
    </source>
</evidence>
<dbReference type="AlphaFoldDB" id="A0A0A9G595"/>
<protein>
    <submittedName>
        <fullName evidence="1">Uncharacterized protein</fullName>
    </submittedName>
</protein>
<reference evidence="1" key="2">
    <citation type="journal article" date="2015" name="Data Brief">
        <title>Shoot transcriptome of the giant reed, Arundo donax.</title>
        <authorList>
            <person name="Barrero R.A."/>
            <person name="Guerrero F.D."/>
            <person name="Moolhuijzen P."/>
            <person name="Goolsby J.A."/>
            <person name="Tidwell J."/>
            <person name="Bellgard S.E."/>
            <person name="Bellgard M.I."/>
        </authorList>
    </citation>
    <scope>NUCLEOTIDE SEQUENCE</scope>
    <source>
        <tissue evidence="1">Shoot tissue taken approximately 20 cm above the soil surface</tissue>
    </source>
</reference>
<proteinExistence type="predicted"/>
<dbReference type="EMBL" id="GBRH01179287">
    <property type="protein sequence ID" value="JAE18609.1"/>
    <property type="molecule type" value="Transcribed_RNA"/>
</dbReference>
<name>A0A0A9G595_ARUDO</name>
<reference evidence="1" key="1">
    <citation type="submission" date="2014-09" db="EMBL/GenBank/DDBJ databases">
        <authorList>
            <person name="Magalhaes I.L.F."/>
            <person name="Oliveira U."/>
            <person name="Santos F.R."/>
            <person name="Vidigal T.H.D.A."/>
            <person name="Brescovit A.D."/>
            <person name="Santos A.J."/>
        </authorList>
    </citation>
    <scope>NUCLEOTIDE SEQUENCE</scope>
    <source>
        <tissue evidence="1">Shoot tissue taken approximately 20 cm above the soil surface</tissue>
    </source>
</reference>
<accession>A0A0A9G595</accession>